<evidence type="ECO:0000256" key="2">
    <source>
        <dbReference type="ARBA" id="ARBA00005369"/>
    </source>
</evidence>
<dbReference type="PANTHER" id="PTHR11579:SF0">
    <property type="entry name" value="PROTEIN-L-ISOASPARTATE(D-ASPARTATE) O-METHYLTRANSFERASE"/>
    <property type="match status" value="1"/>
</dbReference>
<protein>
    <recommendedName>
        <fullName evidence="8">Protein-L-isoaspartate O-methyltransferase</fullName>
        <ecNumber evidence="8">2.1.1.77</ecNumber>
    </recommendedName>
</protein>
<dbReference type="EC" id="2.1.1.77" evidence="8"/>
<evidence type="ECO:0000256" key="7">
    <source>
        <dbReference type="ARBA" id="ARBA00035815"/>
    </source>
</evidence>
<evidence type="ECO:0000313" key="9">
    <source>
        <dbReference type="EMBL" id="KAF0305456.1"/>
    </source>
</evidence>
<dbReference type="Gene3D" id="3.40.50.150">
    <property type="entry name" value="Vaccinia Virus protein VP39"/>
    <property type="match status" value="1"/>
</dbReference>
<dbReference type="Pfam" id="PF01135">
    <property type="entry name" value="PCMT"/>
    <property type="match status" value="1"/>
</dbReference>
<evidence type="ECO:0000256" key="8">
    <source>
        <dbReference type="RuleBase" id="RU003802"/>
    </source>
</evidence>
<organism evidence="9 10">
    <name type="scientific">Amphibalanus amphitrite</name>
    <name type="common">Striped barnacle</name>
    <name type="synonym">Balanus amphitrite</name>
    <dbReference type="NCBI Taxonomy" id="1232801"/>
    <lineage>
        <taxon>Eukaryota</taxon>
        <taxon>Metazoa</taxon>
        <taxon>Ecdysozoa</taxon>
        <taxon>Arthropoda</taxon>
        <taxon>Crustacea</taxon>
        <taxon>Multicrustacea</taxon>
        <taxon>Cirripedia</taxon>
        <taxon>Thoracica</taxon>
        <taxon>Thoracicalcarea</taxon>
        <taxon>Balanomorpha</taxon>
        <taxon>Balanoidea</taxon>
        <taxon>Balanidae</taxon>
        <taxon>Amphibalaninae</taxon>
        <taxon>Amphibalanus</taxon>
    </lineage>
</organism>
<dbReference type="GO" id="GO:0004719">
    <property type="term" value="F:protein-L-isoaspartate (D-aspartate) O-methyltransferase activity"/>
    <property type="evidence" value="ECO:0007669"/>
    <property type="project" value="UniProtKB-UniRule"/>
</dbReference>
<evidence type="ECO:0000256" key="4">
    <source>
        <dbReference type="ARBA" id="ARBA00022603"/>
    </source>
</evidence>
<evidence type="ECO:0000256" key="5">
    <source>
        <dbReference type="ARBA" id="ARBA00022679"/>
    </source>
</evidence>
<comment type="caution">
    <text evidence="9">The sequence shown here is derived from an EMBL/GenBank/DDBJ whole genome shotgun (WGS) entry which is preliminary data.</text>
</comment>
<dbReference type="SUPFAM" id="SSF53335">
    <property type="entry name" value="S-adenosyl-L-methionine-dependent methyltransferases"/>
    <property type="match status" value="1"/>
</dbReference>
<name>A0A6A4WDL6_AMPAM</name>
<dbReference type="GO" id="GO:0032259">
    <property type="term" value="P:methylation"/>
    <property type="evidence" value="ECO:0007669"/>
    <property type="project" value="UniProtKB-KW"/>
</dbReference>
<dbReference type="OrthoDB" id="73890at2759"/>
<keyword evidence="5 8" id="KW-0808">Transferase</keyword>
<dbReference type="PROSITE" id="PS01279">
    <property type="entry name" value="PCMT"/>
    <property type="match status" value="1"/>
</dbReference>
<dbReference type="Proteomes" id="UP000440578">
    <property type="component" value="Unassembled WGS sequence"/>
</dbReference>
<evidence type="ECO:0000256" key="6">
    <source>
        <dbReference type="ARBA" id="ARBA00022691"/>
    </source>
</evidence>
<evidence type="ECO:0000313" key="10">
    <source>
        <dbReference type="Proteomes" id="UP000440578"/>
    </source>
</evidence>
<dbReference type="InterPro" id="IPR000682">
    <property type="entry name" value="PCMT"/>
</dbReference>
<evidence type="ECO:0000256" key="1">
    <source>
        <dbReference type="ARBA" id="ARBA00004496"/>
    </source>
</evidence>
<reference evidence="9 10" key="1">
    <citation type="submission" date="2019-07" db="EMBL/GenBank/DDBJ databases">
        <title>Draft genome assembly of a fouling barnacle, Amphibalanus amphitrite (Darwin, 1854): The first reference genome for Thecostraca.</title>
        <authorList>
            <person name="Kim W."/>
        </authorList>
    </citation>
    <scope>NUCLEOTIDE SEQUENCE [LARGE SCALE GENOMIC DNA]</scope>
    <source>
        <strain evidence="9">SNU_AA5</strain>
        <tissue evidence="9">Soma without cirri and trophi</tissue>
    </source>
</reference>
<proteinExistence type="inferred from homology"/>
<gene>
    <name evidence="9" type="primary">Pcmt1_1</name>
    <name evidence="9" type="ORF">FJT64_022892</name>
</gene>
<comment type="catalytic activity">
    <reaction evidence="7">
        <text>[protein]-L-isoaspartate + S-adenosyl-L-methionine = [protein]-L-isoaspartate alpha-methyl ester + S-adenosyl-L-homocysteine</text>
        <dbReference type="Rhea" id="RHEA:12705"/>
        <dbReference type="Rhea" id="RHEA-COMP:12143"/>
        <dbReference type="Rhea" id="RHEA-COMP:12144"/>
        <dbReference type="ChEBI" id="CHEBI:57856"/>
        <dbReference type="ChEBI" id="CHEBI:59789"/>
        <dbReference type="ChEBI" id="CHEBI:90596"/>
        <dbReference type="ChEBI" id="CHEBI:90598"/>
        <dbReference type="EC" id="2.1.1.77"/>
    </reaction>
    <physiologicalReaction direction="left-to-right" evidence="7">
        <dbReference type="Rhea" id="RHEA:12706"/>
    </physiologicalReaction>
</comment>
<dbReference type="EMBL" id="VIIS01000749">
    <property type="protein sequence ID" value="KAF0305456.1"/>
    <property type="molecule type" value="Genomic_DNA"/>
</dbReference>
<dbReference type="FunFam" id="3.40.50.150:FF:000027">
    <property type="entry name" value="Protein-L-isoaspartate O-methyltransferase"/>
    <property type="match status" value="1"/>
</dbReference>
<keyword evidence="6 8" id="KW-0949">S-adenosyl-L-methionine</keyword>
<dbReference type="AlphaFoldDB" id="A0A6A4WDL6"/>
<keyword evidence="4 8" id="KW-0489">Methyltransferase</keyword>
<evidence type="ECO:0000256" key="3">
    <source>
        <dbReference type="ARBA" id="ARBA00022490"/>
    </source>
</evidence>
<comment type="similarity">
    <text evidence="2 8">Belongs to the methyltransferase superfamily. L-isoaspartyl/D-aspartyl protein methyltransferase family.</text>
</comment>
<keyword evidence="10" id="KW-1185">Reference proteome</keyword>
<dbReference type="PANTHER" id="PTHR11579">
    <property type="entry name" value="PROTEIN-L-ISOASPARTATE O-METHYLTRANSFERASE"/>
    <property type="match status" value="1"/>
</dbReference>
<sequence>MCAGNGVIETDRVERIMRQVDRGNYCAHNPYSDRPQSIGYGVTISAPHMHAYALENLSSRLQPGASVLDIGSGSGYLTACMALMVGENGVAVGVEHIEELVQQARRNIDKDQPQLISSGRVQLVAGDGRLGYPQRAPYDAIHVGAAAPVLPEQLVTQLKPGGRLLIPVGAQGDTQYMEQVDKAADGTVTRSRLLGVVYVPLTDRKKQWPGR</sequence>
<dbReference type="InterPro" id="IPR029063">
    <property type="entry name" value="SAM-dependent_MTases_sf"/>
</dbReference>
<accession>A0A6A4WDL6</accession>
<dbReference type="CDD" id="cd02440">
    <property type="entry name" value="AdoMet_MTases"/>
    <property type="match status" value="1"/>
</dbReference>
<dbReference type="GO" id="GO:0005737">
    <property type="term" value="C:cytoplasm"/>
    <property type="evidence" value="ECO:0007669"/>
    <property type="project" value="UniProtKB-SubCell"/>
</dbReference>
<dbReference type="NCBIfam" id="TIGR00080">
    <property type="entry name" value="pimt"/>
    <property type="match status" value="1"/>
</dbReference>
<keyword evidence="3" id="KW-0963">Cytoplasm</keyword>
<comment type="subcellular location">
    <subcellularLocation>
        <location evidence="1">Cytoplasm</location>
    </subcellularLocation>
</comment>